<dbReference type="PANTHER" id="PTHR10091">
    <property type="entry name" value="ALDOSE-1-EPIMERASE"/>
    <property type="match status" value="1"/>
</dbReference>
<comment type="caution">
    <text evidence="5">The sequence shown here is derived from an EMBL/GenBank/DDBJ whole genome shotgun (WGS) entry which is preliminary data.</text>
</comment>
<evidence type="ECO:0000256" key="1">
    <source>
        <dbReference type="ARBA" id="ARBA00006206"/>
    </source>
</evidence>
<evidence type="ECO:0000256" key="4">
    <source>
        <dbReference type="SAM" id="SignalP"/>
    </source>
</evidence>
<dbReference type="SUPFAM" id="SSF74650">
    <property type="entry name" value="Galactose mutarotase-like"/>
    <property type="match status" value="1"/>
</dbReference>
<dbReference type="CDD" id="cd09019">
    <property type="entry name" value="galactose_mutarotase_like"/>
    <property type="match status" value="1"/>
</dbReference>
<dbReference type="InterPro" id="IPR011013">
    <property type="entry name" value="Gal_mutarotase_sf_dom"/>
</dbReference>
<evidence type="ECO:0000256" key="2">
    <source>
        <dbReference type="ARBA" id="ARBA00023235"/>
    </source>
</evidence>
<proteinExistence type="inferred from homology"/>
<dbReference type="InterPro" id="IPR014718">
    <property type="entry name" value="GH-type_carb-bd"/>
</dbReference>
<keyword evidence="2" id="KW-0413">Isomerase</keyword>
<dbReference type="AlphaFoldDB" id="A0A8H7C2L9"/>
<keyword evidence="4" id="KW-0732">Signal</keyword>
<dbReference type="InterPro" id="IPR047215">
    <property type="entry name" value="Galactose_mutarotase-like"/>
</dbReference>
<evidence type="ECO:0000256" key="3">
    <source>
        <dbReference type="ARBA" id="ARBA00023277"/>
    </source>
</evidence>
<sequence length="381" mass="42103">MKGFIHLISTLACITLAAANAPGWPFDVTEINAPDGSVKAKFVSLGATMTELWVKDRDGNARDVILGYDDNTLLLTDPDHPVFNAIVGRYANRIKNGTFSIPTTKEAQPPGAGVWQLPTNDHDGQVTLHSSDYGWDRKNWTVHSRSPTSVTYKYVDPAGEDGQGFPGEVTVYATHEVSNGVLRSSVLAHATEKTPIMTTQHVYWNLDAFQNGGDTALNHYLTLDASRIVHLDGNAIPYGDFIETSGTIFDFKNGKMIGENFNQTVDNCGTGCQGFDHCWIYDQSETRRAGTSLWSNNSGIRVDISTNQPAVQMYTAYWLNTPRKEVHGGPSLVYDSWSAVAIEQQGYVDAVNTPEWNVNQIYGPREDYEWSATYKFSIVDA</sequence>
<dbReference type="GO" id="GO:0033499">
    <property type="term" value="P:galactose catabolic process via UDP-galactose, Leloir pathway"/>
    <property type="evidence" value="ECO:0007669"/>
    <property type="project" value="TreeGrafter"/>
</dbReference>
<dbReference type="GO" id="GO:0004034">
    <property type="term" value="F:aldose 1-epimerase activity"/>
    <property type="evidence" value="ECO:0007669"/>
    <property type="project" value="TreeGrafter"/>
</dbReference>
<organism evidence="5 6">
    <name type="scientific">Agaricus bisporus var. burnettii</name>
    <dbReference type="NCBI Taxonomy" id="192524"/>
    <lineage>
        <taxon>Eukaryota</taxon>
        <taxon>Fungi</taxon>
        <taxon>Dikarya</taxon>
        <taxon>Basidiomycota</taxon>
        <taxon>Agaricomycotina</taxon>
        <taxon>Agaricomycetes</taxon>
        <taxon>Agaricomycetidae</taxon>
        <taxon>Agaricales</taxon>
        <taxon>Agaricineae</taxon>
        <taxon>Agaricaceae</taxon>
        <taxon>Agaricus</taxon>
    </lineage>
</organism>
<keyword evidence="3" id="KW-0119">Carbohydrate metabolism</keyword>
<dbReference type="InterPro" id="IPR008183">
    <property type="entry name" value="Aldose_1/G6P_1-epimerase"/>
</dbReference>
<feature type="signal peptide" evidence="4">
    <location>
        <begin position="1"/>
        <end position="19"/>
    </location>
</feature>
<reference evidence="5 6" key="1">
    <citation type="journal article" name="Sci. Rep.">
        <title>Telomere-to-telomere assembled and centromere annotated genomes of the two main subspecies of the button mushroom Agaricus bisporus reveal especially polymorphic chromosome ends.</title>
        <authorList>
            <person name="Sonnenberg A.S.M."/>
            <person name="Sedaghat-Telgerd N."/>
            <person name="Lavrijssen B."/>
            <person name="Ohm R.A."/>
            <person name="Hendrickx P.M."/>
            <person name="Scholtmeijer K."/>
            <person name="Baars J.J.P."/>
            <person name="van Peer A."/>
        </authorList>
    </citation>
    <scope>NUCLEOTIDE SEQUENCE [LARGE SCALE GENOMIC DNA]</scope>
    <source>
        <strain evidence="5 6">H119_p4</strain>
    </source>
</reference>
<accession>A0A8H7C2L9</accession>
<dbReference type="Pfam" id="PF01263">
    <property type="entry name" value="Aldose_epim"/>
    <property type="match status" value="1"/>
</dbReference>
<evidence type="ECO:0000313" key="5">
    <source>
        <dbReference type="EMBL" id="KAF7761549.1"/>
    </source>
</evidence>
<protein>
    <recommendedName>
        <fullName evidence="7">Aldose 1-epimerase</fullName>
    </recommendedName>
</protein>
<feature type="chain" id="PRO_5035003110" description="Aldose 1-epimerase" evidence="4">
    <location>
        <begin position="20"/>
        <end position="381"/>
    </location>
</feature>
<dbReference type="GO" id="GO:0030246">
    <property type="term" value="F:carbohydrate binding"/>
    <property type="evidence" value="ECO:0007669"/>
    <property type="project" value="InterPro"/>
</dbReference>
<evidence type="ECO:0008006" key="7">
    <source>
        <dbReference type="Google" id="ProtNLM"/>
    </source>
</evidence>
<comment type="similarity">
    <text evidence="1">Belongs to the aldose epimerase family.</text>
</comment>
<evidence type="ECO:0000313" key="6">
    <source>
        <dbReference type="Proteomes" id="UP000629468"/>
    </source>
</evidence>
<dbReference type="PANTHER" id="PTHR10091:SF6">
    <property type="entry name" value="1-EPIMERASE, PUTATIVE (AFU_ORTHOLOGUE AFUA_3G13240)-RELATED"/>
    <property type="match status" value="1"/>
</dbReference>
<dbReference type="EMBL" id="JABXXO010000013">
    <property type="protein sequence ID" value="KAF7761549.1"/>
    <property type="molecule type" value="Genomic_DNA"/>
</dbReference>
<dbReference type="Proteomes" id="UP000629468">
    <property type="component" value="Unassembled WGS sequence"/>
</dbReference>
<dbReference type="GO" id="GO:0006006">
    <property type="term" value="P:glucose metabolic process"/>
    <property type="evidence" value="ECO:0007669"/>
    <property type="project" value="TreeGrafter"/>
</dbReference>
<name>A0A8H7C2L9_AGABI</name>
<dbReference type="Gene3D" id="2.70.98.10">
    <property type="match status" value="1"/>
</dbReference>
<gene>
    <name evidence="5" type="ORF">Agabi119p4_9541</name>
</gene>